<keyword evidence="3" id="KW-0479">Metal-binding</keyword>
<dbReference type="AlphaFoldDB" id="A0AAV8ZBG1"/>
<evidence type="ECO:0008006" key="11">
    <source>
        <dbReference type="Google" id="ProtNLM"/>
    </source>
</evidence>
<dbReference type="InterPro" id="IPR005846">
    <property type="entry name" value="A-D-PHexomutase_a/b/a-III"/>
</dbReference>
<dbReference type="Pfam" id="PF02878">
    <property type="entry name" value="PGM_PMM_I"/>
    <property type="match status" value="2"/>
</dbReference>
<keyword evidence="2" id="KW-0597">Phosphoprotein</keyword>
<organism evidence="9 10">
    <name type="scientific">Rhamnusium bicolor</name>
    <dbReference type="NCBI Taxonomy" id="1586634"/>
    <lineage>
        <taxon>Eukaryota</taxon>
        <taxon>Metazoa</taxon>
        <taxon>Ecdysozoa</taxon>
        <taxon>Arthropoda</taxon>
        <taxon>Hexapoda</taxon>
        <taxon>Insecta</taxon>
        <taxon>Pterygota</taxon>
        <taxon>Neoptera</taxon>
        <taxon>Endopterygota</taxon>
        <taxon>Coleoptera</taxon>
        <taxon>Polyphaga</taxon>
        <taxon>Cucujiformia</taxon>
        <taxon>Chrysomeloidea</taxon>
        <taxon>Cerambycidae</taxon>
        <taxon>Lepturinae</taxon>
        <taxon>Rhagiini</taxon>
        <taxon>Rhamnusium</taxon>
    </lineage>
</organism>
<dbReference type="SUPFAM" id="SSF53738">
    <property type="entry name" value="Phosphoglucomutase, first 3 domains"/>
    <property type="match status" value="4"/>
</dbReference>
<name>A0AAV8ZBG1_9CUCU</name>
<dbReference type="InterPro" id="IPR005844">
    <property type="entry name" value="A-D-PHexomutase_a/b/a-I"/>
</dbReference>
<dbReference type="InterPro" id="IPR036900">
    <property type="entry name" value="A-D-PHexomutase_C_sf"/>
</dbReference>
<dbReference type="GO" id="GO:0008973">
    <property type="term" value="F:phosphopentomutase activity"/>
    <property type="evidence" value="ECO:0007669"/>
    <property type="project" value="TreeGrafter"/>
</dbReference>
<dbReference type="Proteomes" id="UP001162156">
    <property type="component" value="Unassembled WGS sequence"/>
</dbReference>
<feature type="domain" description="Alpha-D-phosphohexomutase alpha/beta/alpha" evidence="7">
    <location>
        <begin position="214"/>
        <end position="319"/>
    </location>
</feature>
<gene>
    <name evidence="9" type="ORF">NQ314_006043</name>
</gene>
<dbReference type="SUPFAM" id="SSF55957">
    <property type="entry name" value="Phosphoglucomutase, C-terminal domain"/>
    <property type="match status" value="1"/>
</dbReference>
<feature type="domain" description="Alpha-D-phosphohexomutase alpha/beta/alpha" evidence="6">
    <location>
        <begin position="120"/>
        <end position="164"/>
    </location>
</feature>
<protein>
    <recommendedName>
        <fullName evidence="11">Phosphoglucomutase-2</fullName>
    </recommendedName>
</protein>
<keyword evidence="5" id="KW-0413">Isomerase</keyword>
<evidence type="ECO:0000256" key="3">
    <source>
        <dbReference type="ARBA" id="ARBA00022723"/>
    </source>
</evidence>
<evidence type="ECO:0000256" key="4">
    <source>
        <dbReference type="ARBA" id="ARBA00022842"/>
    </source>
</evidence>
<dbReference type="GO" id="GO:0046872">
    <property type="term" value="F:metal ion binding"/>
    <property type="evidence" value="ECO:0007669"/>
    <property type="project" value="UniProtKB-KW"/>
</dbReference>
<dbReference type="Pfam" id="PF02879">
    <property type="entry name" value="PGM_PMM_II"/>
    <property type="match status" value="1"/>
</dbReference>
<dbReference type="InterPro" id="IPR005845">
    <property type="entry name" value="A-D-PHexomutase_a/b/a-II"/>
</dbReference>
<proteinExistence type="inferred from homology"/>
<dbReference type="CDD" id="cd05799">
    <property type="entry name" value="PGM2"/>
    <property type="match status" value="1"/>
</dbReference>
<reference evidence="9" key="1">
    <citation type="journal article" date="2023" name="Insect Mol. Biol.">
        <title>Genome sequencing provides insights into the evolution of gene families encoding plant cell wall-degrading enzymes in longhorned beetles.</title>
        <authorList>
            <person name="Shin N.R."/>
            <person name="Okamura Y."/>
            <person name="Kirsch R."/>
            <person name="Pauchet Y."/>
        </authorList>
    </citation>
    <scope>NUCLEOTIDE SEQUENCE</scope>
    <source>
        <strain evidence="9">RBIC_L_NR</strain>
    </source>
</reference>
<evidence type="ECO:0000259" key="6">
    <source>
        <dbReference type="Pfam" id="PF02878"/>
    </source>
</evidence>
<evidence type="ECO:0000256" key="1">
    <source>
        <dbReference type="ARBA" id="ARBA00010231"/>
    </source>
</evidence>
<comment type="caution">
    <text evidence="9">The sequence shown here is derived from an EMBL/GenBank/DDBJ whole genome shotgun (WGS) entry which is preliminary data.</text>
</comment>
<comment type="similarity">
    <text evidence="1">Belongs to the phosphohexose mutase family.</text>
</comment>
<keyword evidence="4" id="KW-0460">Magnesium</keyword>
<dbReference type="GO" id="GO:0005634">
    <property type="term" value="C:nucleus"/>
    <property type="evidence" value="ECO:0007669"/>
    <property type="project" value="TreeGrafter"/>
</dbReference>
<evidence type="ECO:0000313" key="10">
    <source>
        <dbReference type="Proteomes" id="UP001162156"/>
    </source>
</evidence>
<sequence>MRELVAENKIEELKKILLKRISFGTAGLRGKMSVGYACMNDLVIIQTAQGLLNFLAEDNIDLLTTNGIVVGYDGRHNSKRMNLKCSLVLRVILEMTGSLDYNSEDDNTVIDIVDSFIRWAELTTAIFIHAGYPVKLFSEVIPTPFIPFSVTKYKCASGVMVYGSNGVQIVSPTDKNIQHSILRNLEPLETSWDTSILGTSDLLIDPLSEVLEHYLQIITDTIIPEHKLLNEKVGMLFTYTAMHGVGYSYIEKVCDVIGINIVPVLEQRDPHPDFPTVKFPNPEEGKSSLDLSFKTADENNSVVIIANDPDADRMAAAEKNPKTGEWKVFTGNELGALFGWWMLHCYKIQHPNELLSKVCMISSTVSSMILRSISKAERFNFYDTLTGFKWIGNLALDLQKEGKDVIFCYEEAIGFMCSTNVLDKDGISAAFQFATMTSYIYSHDQTIVEKLEEIYSIYGQHVSNNSYYICHDPVLIKRIFTRIRNFDGENTPDNRAVLPVSSNSEMITFHFSNGLVCTLRTSGTEPKIKYYTEFCASPEIKDKDVIIDTLHEMVQGICEELLQPTENNLLAKSD</sequence>
<evidence type="ECO:0000256" key="5">
    <source>
        <dbReference type="ARBA" id="ARBA00023235"/>
    </source>
</evidence>
<keyword evidence="10" id="KW-1185">Reference proteome</keyword>
<evidence type="ECO:0000256" key="2">
    <source>
        <dbReference type="ARBA" id="ARBA00022553"/>
    </source>
</evidence>
<dbReference type="GO" id="GO:0006166">
    <property type="term" value="P:purine ribonucleoside salvage"/>
    <property type="evidence" value="ECO:0007669"/>
    <property type="project" value="TreeGrafter"/>
</dbReference>
<feature type="domain" description="Alpha-D-phosphohexomutase alpha/beta/alpha" evidence="8">
    <location>
        <begin position="331"/>
        <end position="454"/>
    </location>
</feature>
<dbReference type="Pfam" id="PF02880">
    <property type="entry name" value="PGM_PMM_III"/>
    <property type="match status" value="1"/>
</dbReference>
<dbReference type="GO" id="GO:0005975">
    <property type="term" value="P:carbohydrate metabolic process"/>
    <property type="evidence" value="ECO:0007669"/>
    <property type="project" value="InterPro"/>
</dbReference>
<dbReference type="PANTHER" id="PTHR45745:SF1">
    <property type="entry name" value="PHOSPHOGLUCOMUTASE 2B-RELATED"/>
    <property type="match status" value="1"/>
</dbReference>
<dbReference type="InterPro" id="IPR016055">
    <property type="entry name" value="A-D-PHexomutase_a/b/a-I/II/III"/>
</dbReference>
<evidence type="ECO:0000259" key="7">
    <source>
        <dbReference type="Pfam" id="PF02879"/>
    </source>
</evidence>
<dbReference type="Gene3D" id="3.40.120.10">
    <property type="entry name" value="Alpha-D-Glucose-1,6-Bisphosphate, subunit A, domain 3"/>
    <property type="match status" value="3"/>
</dbReference>
<evidence type="ECO:0000313" key="9">
    <source>
        <dbReference type="EMBL" id="KAJ8960674.1"/>
    </source>
</evidence>
<dbReference type="PANTHER" id="PTHR45745">
    <property type="entry name" value="PHOSPHOMANNOMUTASE 45A"/>
    <property type="match status" value="1"/>
</dbReference>
<accession>A0AAV8ZBG1</accession>
<dbReference type="EMBL" id="JANEYF010001639">
    <property type="protein sequence ID" value="KAJ8960674.1"/>
    <property type="molecule type" value="Genomic_DNA"/>
</dbReference>
<feature type="domain" description="Alpha-D-phosphohexomutase alpha/beta/alpha" evidence="6">
    <location>
        <begin position="21"/>
        <end position="81"/>
    </location>
</feature>
<evidence type="ECO:0000259" key="8">
    <source>
        <dbReference type="Pfam" id="PF02880"/>
    </source>
</evidence>